<protein>
    <submittedName>
        <fullName evidence="2">Unannotated protein</fullName>
    </submittedName>
</protein>
<evidence type="ECO:0000313" key="3">
    <source>
        <dbReference type="EMBL" id="CAB5022145.1"/>
    </source>
</evidence>
<dbReference type="EMBL" id="CAFBOR010000159">
    <property type="protein sequence ID" value="CAB4994010.1"/>
    <property type="molecule type" value="Genomic_DNA"/>
</dbReference>
<name>A0A6J7NKM2_9ZZZZ</name>
<dbReference type="EMBL" id="CAFBPF010000194">
    <property type="protein sequence ID" value="CAB5022145.1"/>
    <property type="molecule type" value="Genomic_DNA"/>
</dbReference>
<evidence type="ECO:0000313" key="2">
    <source>
        <dbReference type="EMBL" id="CAB4994010.1"/>
    </source>
</evidence>
<dbReference type="EMBL" id="CAFAAH010000042">
    <property type="protein sequence ID" value="CAB4791129.1"/>
    <property type="molecule type" value="Genomic_DNA"/>
</dbReference>
<sequence length="350" mass="37742">MVMYSLLLTGGIMRATRTAMDNSAADDLDAALHEAGQVTQARGRAIALKIDGENLPLFIYPVAVASQASVAAILSHSPEVGLKVLVGDRISADARATLDEAGWSWLDRRGEISLRVNPRFFVRRSVAPITRSSPQVNGPVRSRAGIAYLAAALERPLDAQVLRATARRAGLSHVALSNAKAQLREANLIDSSGRAIEHVTFEALSESWVQEVVSLRAAPEAANSAVLGVNAEKPDEPGWALTDTLAAIAWGAAITVKSTYPPDFAVPTRQIFDRAIHVLGANNSFETPLATISISQIPFDADRRFRIAGVQHLLTHPLYIALAISRDRARGPEILAAWNPTKPEGFERTW</sequence>
<accession>A0A6J7NKM2</accession>
<reference evidence="2" key="1">
    <citation type="submission" date="2020-05" db="EMBL/GenBank/DDBJ databases">
        <authorList>
            <person name="Chiriac C."/>
            <person name="Salcher M."/>
            <person name="Ghai R."/>
            <person name="Kavagutti S V."/>
        </authorList>
    </citation>
    <scope>NUCLEOTIDE SEQUENCE</scope>
</reference>
<organism evidence="2">
    <name type="scientific">freshwater metagenome</name>
    <dbReference type="NCBI Taxonomy" id="449393"/>
    <lineage>
        <taxon>unclassified sequences</taxon>
        <taxon>metagenomes</taxon>
        <taxon>ecological metagenomes</taxon>
    </lineage>
</organism>
<dbReference type="AlphaFoldDB" id="A0A6J7NKM2"/>
<proteinExistence type="predicted"/>
<gene>
    <name evidence="1" type="ORF">UFOPK2996_00467</name>
    <name evidence="2" type="ORF">UFOPK3974_01101</name>
    <name evidence="3" type="ORF">UFOPK4071_01293</name>
</gene>
<evidence type="ECO:0000313" key="1">
    <source>
        <dbReference type="EMBL" id="CAB4791129.1"/>
    </source>
</evidence>